<dbReference type="CTD" id="8341402"/>
<feature type="region of interest" description="Disordered" evidence="1">
    <location>
        <begin position="38"/>
        <end position="61"/>
    </location>
</feature>
<sequence>MERGPTTGSCTINHSQKELRKDPVIERLIESVKSLTEAVTRMQTGHRNRSRSPQRPRSKSQMFQQFGRFCWYHWKFDVNSTKCRQPFAWPKQNPKNM</sequence>
<dbReference type="KEGG" id="smm:Smp_072670"/>
<evidence type="ECO:0000256" key="1">
    <source>
        <dbReference type="SAM" id="MobiDB-lite"/>
    </source>
</evidence>
<dbReference type="STRING" id="6183.G4LXY1"/>
<dbReference type="PhylomeDB" id="G4LXY1"/>
<reference evidence="3" key="2">
    <citation type="submission" date="2018-12" db="UniProtKB">
        <authorList>
            <consortium name="WormBaseParasite"/>
        </authorList>
    </citation>
    <scope>IDENTIFICATION</scope>
    <source>
        <strain evidence="3">Puerto Rican</strain>
    </source>
</reference>
<dbReference type="HOGENOM" id="CLU_113474_0_0_1"/>
<reference evidence="2" key="1">
    <citation type="journal article" date="2012" name="PLoS Negl. Trop. Dis.">
        <title>A systematically improved high quality genome and transcriptome of the human blood fluke Schistosoma mansoni.</title>
        <authorList>
            <person name="Protasio A.V."/>
            <person name="Tsai I.J."/>
            <person name="Babbage A."/>
            <person name="Nichol S."/>
            <person name="Hunt M."/>
            <person name="Aslett M.A."/>
            <person name="De Silva N."/>
            <person name="Velarde G.S."/>
            <person name="Anderson T.J."/>
            <person name="Clark R.C."/>
            <person name="Davidson C."/>
            <person name="Dillon G.P."/>
            <person name="Holroyd N.E."/>
            <person name="LoVerde P.T."/>
            <person name="Lloyd C."/>
            <person name="McQuillan J."/>
            <person name="Oliveira G."/>
            <person name="Otto T.D."/>
            <person name="Parker-Manuel S.J."/>
            <person name="Quail M.A."/>
            <person name="Wilson R.A."/>
            <person name="Zerlotini A."/>
            <person name="Dunne D.W."/>
            <person name="Berriman M."/>
        </authorList>
    </citation>
    <scope>NUCLEOTIDE SEQUENCE [LARGE SCALE GENOMIC DNA]</scope>
    <source>
        <strain evidence="2">Puerto Rican</strain>
    </source>
</reference>
<protein>
    <submittedName>
        <fullName evidence="3">Uncharacterized protein</fullName>
    </submittedName>
</protein>
<dbReference type="OrthoDB" id="6251061at2759"/>
<dbReference type="AlphaFoldDB" id="G4LXY1"/>
<organism evidence="2 3">
    <name type="scientific">Schistosoma mansoni</name>
    <name type="common">Blood fluke</name>
    <dbReference type="NCBI Taxonomy" id="6183"/>
    <lineage>
        <taxon>Eukaryota</taxon>
        <taxon>Metazoa</taxon>
        <taxon>Spiralia</taxon>
        <taxon>Lophotrochozoa</taxon>
        <taxon>Platyhelminthes</taxon>
        <taxon>Trematoda</taxon>
        <taxon>Digenea</taxon>
        <taxon>Strigeidida</taxon>
        <taxon>Schistosomatoidea</taxon>
        <taxon>Schistosomatidae</taxon>
        <taxon>Schistosoma</taxon>
    </lineage>
</organism>
<feature type="compositionally biased region" description="Basic residues" evidence="1">
    <location>
        <begin position="44"/>
        <end position="58"/>
    </location>
</feature>
<proteinExistence type="predicted"/>
<accession>G4LXY1</accession>
<dbReference type="RefSeq" id="XP_018646119.1">
    <property type="nucleotide sequence ID" value="XM_018790604.1"/>
</dbReference>
<keyword evidence="2" id="KW-1185">Reference proteome</keyword>
<evidence type="ECO:0000313" key="3">
    <source>
        <dbReference type="WBParaSite" id="Smp_072670.1"/>
    </source>
</evidence>
<dbReference type="InParanoid" id="G4LXY1"/>
<evidence type="ECO:0000313" key="2">
    <source>
        <dbReference type="Proteomes" id="UP000008854"/>
    </source>
</evidence>
<name>G4LXY1_SCHMA</name>
<dbReference type="Proteomes" id="UP000008854">
    <property type="component" value="Unassembled WGS sequence"/>
</dbReference>
<dbReference type="GeneID" id="8341402"/>
<dbReference type="WBParaSite" id="Smp_072670.1">
    <property type="protein sequence ID" value="Smp_072670.1"/>
    <property type="gene ID" value="Smp_072670"/>
</dbReference>